<reference evidence="3" key="1">
    <citation type="submission" date="2023-06" db="EMBL/GenBank/DDBJ databases">
        <title>Genome-scale phylogeny and comparative genomics of the fungal order Sordariales.</title>
        <authorList>
            <consortium name="Lawrence Berkeley National Laboratory"/>
            <person name="Hensen N."/>
            <person name="Bonometti L."/>
            <person name="Westerberg I."/>
            <person name="Brannstrom I.O."/>
            <person name="Guillou S."/>
            <person name="Cros-Aarteil S."/>
            <person name="Calhoun S."/>
            <person name="Haridas S."/>
            <person name="Kuo A."/>
            <person name="Mondo S."/>
            <person name="Pangilinan J."/>
            <person name="Riley R."/>
            <person name="Labutti K."/>
            <person name="Andreopoulos B."/>
            <person name="Lipzen A."/>
            <person name="Chen C."/>
            <person name="Yanf M."/>
            <person name="Daum C."/>
            <person name="Ng V."/>
            <person name="Clum A."/>
            <person name="Steindorff A."/>
            <person name="Ohm R."/>
            <person name="Martin F."/>
            <person name="Silar P."/>
            <person name="Natvig D."/>
            <person name="Lalanne C."/>
            <person name="Gautier V."/>
            <person name="Ament-Velasquez S.L."/>
            <person name="Kruys A."/>
            <person name="Hutchinson M.I."/>
            <person name="Powell A.J."/>
            <person name="Barry K."/>
            <person name="Miller A.N."/>
            <person name="Grigoriev I.V."/>
            <person name="Debuchy R."/>
            <person name="Gladieux P."/>
            <person name="Thoren M.H."/>
            <person name="Johannesson H."/>
        </authorList>
    </citation>
    <scope>NUCLEOTIDE SEQUENCE</scope>
    <source>
        <strain evidence="3">CBS 540.89</strain>
    </source>
</reference>
<evidence type="ECO:0000256" key="2">
    <source>
        <dbReference type="SAM" id="SignalP"/>
    </source>
</evidence>
<evidence type="ECO:0000256" key="1">
    <source>
        <dbReference type="SAM" id="MobiDB-lite"/>
    </source>
</evidence>
<feature type="signal peptide" evidence="2">
    <location>
        <begin position="1"/>
        <end position="24"/>
    </location>
</feature>
<name>A0AA40ECV2_9PEZI</name>
<dbReference type="Proteomes" id="UP001172159">
    <property type="component" value="Unassembled WGS sequence"/>
</dbReference>
<comment type="caution">
    <text evidence="3">The sequence shown here is derived from an EMBL/GenBank/DDBJ whole genome shotgun (WGS) entry which is preliminary data.</text>
</comment>
<protein>
    <submittedName>
        <fullName evidence="3">Uncharacterized protein</fullName>
    </submittedName>
</protein>
<proteinExistence type="predicted"/>
<dbReference type="EMBL" id="JAUKTV010000007">
    <property type="protein sequence ID" value="KAK0735320.1"/>
    <property type="molecule type" value="Genomic_DNA"/>
</dbReference>
<feature type="compositionally biased region" description="Basic and acidic residues" evidence="1">
    <location>
        <begin position="309"/>
        <end position="327"/>
    </location>
</feature>
<keyword evidence="2" id="KW-0732">Signal</keyword>
<evidence type="ECO:0000313" key="3">
    <source>
        <dbReference type="EMBL" id="KAK0735320.1"/>
    </source>
</evidence>
<accession>A0AA40ECV2</accession>
<feature type="region of interest" description="Disordered" evidence="1">
    <location>
        <begin position="307"/>
        <end position="327"/>
    </location>
</feature>
<sequence>MASRTLLSLVSLLSLAGFIIPALAQNTTFNGSTGCLGNDSMWQFTTTIISTELITTTHFTTSLVPVTDEKGRPPTAVTVTTTVEKTNEAVSVTITKSETVTVTVKSTTNCGYTTVAPRTQRRMERSGESNIGFNWDDHRFSGSISLEEPIEDLDFMAWQITAKPSKGVGEDFYKYPNQYRKNIVQRDKGDDMMAGGHMCLTKKTDKSINREVLEEYVEMIGRFNGSWWIKPEACHRLGCRQNTGIWWCNDNAEDGDTATVGSLDLIQMSFRVLDSCVKNGFPGWQYFAGDHPRGARTKIVMSYANCDDSPSKRHGPFEYEDQKEPWS</sequence>
<dbReference type="AlphaFoldDB" id="A0AA40ECV2"/>
<dbReference type="PROSITE" id="PS51257">
    <property type="entry name" value="PROKAR_LIPOPROTEIN"/>
    <property type="match status" value="1"/>
</dbReference>
<keyword evidence="4" id="KW-1185">Reference proteome</keyword>
<gene>
    <name evidence="3" type="ORF">B0T21DRAFT_348828</name>
</gene>
<organism evidence="3 4">
    <name type="scientific">Apiosordaria backusii</name>
    <dbReference type="NCBI Taxonomy" id="314023"/>
    <lineage>
        <taxon>Eukaryota</taxon>
        <taxon>Fungi</taxon>
        <taxon>Dikarya</taxon>
        <taxon>Ascomycota</taxon>
        <taxon>Pezizomycotina</taxon>
        <taxon>Sordariomycetes</taxon>
        <taxon>Sordariomycetidae</taxon>
        <taxon>Sordariales</taxon>
        <taxon>Lasiosphaeriaceae</taxon>
        <taxon>Apiosordaria</taxon>
    </lineage>
</organism>
<evidence type="ECO:0000313" key="4">
    <source>
        <dbReference type="Proteomes" id="UP001172159"/>
    </source>
</evidence>
<feature type="chain" id="PRO_5041250766" evidence="2">
    <location>
        <begin position="25"/>
        <end position="327"/>
    </location>
</feature>